<evidence type="ECO:0000313" key="1">
    <source>
        <dbReference type="EMBL" id="CCD47700.1"/>
    </source>
</evidence>
<proteinExistence type="predicted"/>
<dbReference type="AlphaFoldDB" id="G2Y4W0"/>
<dbReference type="EMBL" id="FQ790287">
    <property type="protein sequence ID" value="CCD47700.1"/>
    <property type="molecule type" value="Genomic_DNA"/>
</dbReference>
<dbReference type="HOGENOM" id="CLU_2793693_0_0_1"/>
<evidence type="ECO:0000313" key="2">
    <source>
        <dbReference type="Proteomes" id="UP000008177"/>
    </source>
</evidence>
<name>G2Y4W0_BOTF4</name>
<organism evidence="1 2">
    <name type="scientific">Botryotinia fuckeliana (strain T4)</name>
    <name type="common">Noble rot fungus</name>
    <name type="synonym">Botrytis cinerea</name>
    <dbReference type="NCBI Taxonomy" id="999810"/>
    <lineage>
        <taxon>Eukaryota</taxon>
        <taxon>Fungi</taxon>
        <taxon>Dikarya</taxon>
        <taxon>Ascomycota</taxon>
        <taxon>Pezizomycotina</taxon>
        <taxon>Leotiomycetes</taxon>
        <taxon>Helotiales</taxon>
        <taxon>Sclerotiniaceae</taxon>
        <taxon>Botrytis</taxon>
    </lineage>
</organism>
<sequence length="68" mass="7423">MKSPVIFEINRSISINKLEPASHSASSPTCFQFSYLTSSLHRHHNPQSVDAALTIRFSPAKAALLSPS</sequence>
<reference evidence="2" key="1">
    <citation type="journal article" date="2011" name="PLoS Genet.">
        <title>Genomic analysis of the necrotrophic fungal pathogens Sclerotinia sclerotiorum and Botrytis cinerea.</title>
        <authorList>
            <person name="Amselem J."/>
            <person name="Cuomo C.A."/>
            <person name="van Kan J.A."/>
            <person name="Viaud M."/>
            <person name="Benito E.P."/>
            <person name="Couloux A."/>
            <person name="Coutinho P.M."/>
            <person name="de Vries R.P."/>
            <person name="Dyer P.S."/>
            <person name="Fillinger S."/>
            <person name="Fournier E."/>
            <person name="Gout L."/>
            <person name="Hahn M."/>
            <person name="Kohn L."/>
            <person name="Lapalu N."/>
            <person name="Plummer K.M."/>
            <person name="Pradier J.M."/>
            <person name="Quevillon E."/>
            <person name="Sharon A."/>
            <person name="Simon A."/>
            <person name="ten Have A."/>
            <person name="Tudzynski B."/>
            <person name="Tudzynski P."/>
            <person name="Wincker P."/>
            <person name="Andrew M."/>
            <person name="Anthouard V."/>
            <person name="Beever R.E."/>
            <person name="Beffa R."/>
            <person name="Benoit I."/>
            <person name="Bouzid O."/>
            <person name="Brault B."/>
            <person name="Chen Z."/>
            <person name="Choquer M."/>
            <person name="Collemare J."/>
            <person name="Cotton P."/>
            <person name="Danchin E.G."/>
            <person name="Da Silva C."/>
            <person name="Gautier A."/>
            <person name="Giraud C."/>
            <person name="Giraud T."/>
            <person name="Gonzalez C."/>
            <person name="Grossetete S."/>
            <person name="Guldener U."/>
            <person name="Henrissat B."/>
            <person name="Howlett B.J."/>
            <person name="Kodira C."/>
            <person name="Kretschmer M."/>
            <person name="Lappartient A."/>
            <person name="Leroch M."/>
            <person name="Levis C."/>
            <person name="Mauceli E."/>
            <person name="Neuveglise C."/>
            <person name="Oeser B."/>
            <person name="Pearson M."/>
            <person name="Poulain J."/>
            <person name="Poussereau N."/>
            <person name="Quesneville H."/>
            <person name="Rascle C."/>
            <person name="Schumacher J."/>
            <person name="Segurens B."/>
            <person name="Sexton A."/>
            <person name="Silva E."/>
            <person name="Sirven C."/>
            <person name="Soanes D.M."/>
            <person name="Talbot N.J."/>
            <person name="Templeton M."/>
            <person name="Yandava C."/>
            <person name="Yarden O."/>
            <person name="Zeng Q."/>
            <person name="Rollins J.A."/>
            <person name="Lebrun M.H."/>
            <person name="Dickman M."/>
        </authorList>
    </citation>
    <scope>NUCLEOTIDE SEQUENCE [LARGE SCALE GENOMIC DNA]</scope>
    <source>
        <strain evidence="2">T4</strain>
    </source>
</reference>
<dbReference type="InParanoid" id="G2Y4W0"/>
<protein>
    <submittedName>
        <fullName evidence="1">Uncharacterized protein</fullName>
    </submittedName>
</protein>
<gene>
    <name evidence="1" type="ORF">BofuT4_uP036800.1</name>
</gene>
<dbReference type="Proteomes" id="UP000008177">
    <property type="component" value="Unplaced contigs"/>
</dbReference>
<accession>G2Y4W0</accession>